<dbReference type="InterPro" id="IPR051532">
    <property type="entry name" value="Ester_Hydrolysis_Enzymes"/>
</dbReference>
<feature type="domain" description="SGNH hydrolase-type esterase" evidence="1">
    <location>
        <begin position="49"/>
        <end position="220"/>
    </location>
</feature>
<dbReference type="PANTHER" id="PTHR30383">
    <property type="entry name" value="THIOESTERASE 1/PROTEASE 1/LYSOPHOSPHOLIPASE L1"/>
    <property type="match status" value="1"/>
</dbReference>
<dbReference type="Pfam" id="PF13472">
    <property type="entry name" value="Lipase_GDSL_2"/>
    <property type="match status" value="1"/>
</dbReference>
<dbReference type="SUPFAM" id="SSF52266">
    <property type="entry name" value="SGNH hydrolase"/>
    <property type="match status" value="1"/>
</dbReference>
<dbReference type="CDD" id="cd01836">
    <property type="entry name" value="FeeA_FeeB_like"/>
    <property type="match status" value="1"/>
</dbReference>
<keyword evidence="2" id="KW-0378">Hydrolase</keyword>
<dbReference type="RefSeq" id="WP_177062979.1">
    <property type="nucleotide sequence ID" value="NZ_JACAPS010000052.1"/>
</dbReference>
<accession>A0A7Y7YIG1</accession>
<dbReference type="Proteomes" id="UP000520592">
    <property type="component" value="Unassembled WGS sequence"/>
</dbReference>
<proteinExistence type="predicted"/>
<dbReference type="EMBL" id="JACAQD010000051">
    <property type="protein sequence ID" value="NWC37061.1"/>
    <property type="molecule type" value="Genomic_DNA"/>
</dbReference>
<protein>
    <submittedName>
        <fullName evidence="2">SGNH/GDSL hydrolase family protein</fullName>
    </submittedName>
</protein>
<dbReference type="AlphaFoldDB" id="A0A7Y7YIG1"/>
<dbReference type="PANTHER" id="PTHR30383:SF5">
    <property type="entry name" value="SGNH HYDROLASE-TYPE ESTERASE DOMAIN-CONTAINING PROTEIN"/>
    <property type="match status" value="1"/>
</dbReference>
<dbReference type="InterPro" id="IPR036514">
    <property type="entry name" value="SGNH_hydro_sf"/>
</dbReference>
<sequence>MLELLIKVTLGPLLLAQGIYTRWKTPKLPEASGERQGTTGEGAVLRLLILGDSAAAGVGAETQHDALVGKLVAQLGQRYRVVWKLMAQSGLDSSAVVRMLEGSSSERFDVVVVSVGVNDVIGGVSLNAWEASLRRLVDILRWKFDASLVVFSRVPPMHTFVSLPHPLRWYLGGRAKRLERHLARWVEHRQGCAVLDRHPPVSGELMAADGFHPGPALYALWADDVVALLSRRLDKGLR</sequence>
<evidence type="ECO:0000313" key="2">
    <source>
        <dbReference type="EMBL" id="NWC37061.1"/>
    </source>
</evidence>
<comment type="caution">
    <text evidence="2">The sequence shown here is derived from an EMBL/GenBank/DDBJ whole genome shotgun (WGS) entry which is preliminary data.</text>
</comment>
<dbReference type="GO" id="GO:0004622">
    <property type="term" value="F:phosphatidylcholine lysophospholipase activity"/>
    <property type="evidence" value="ECO:0007669"/>
    <property type="project" value="TreeGrafter"/>
</dbReference>
<dbReference type="Gene3D" id="3.40.50.1110">
    <property type="entry name" value="SGNH hydrolase"/>
    <property type="match status" value="1"/>
</dbReference>
<dbReference type="InterPro" id="IPR013830">
    <property type="entry name" value="SGNH_hydro"/>
</dbReference>
<evidence type="ECO:0000259" key="1">
    <source>
        <dbReference type="Pfam" id="PF13472"/>
    </source>
</evidence>
<reference evidence="2 3" key="1">
    <citation type="submission" date="2020-04" db="EMBL/GenBank/DDBJ databases">
        <title>Molecular characterization of pseudomonads from Agaricus bisporus reveal novel blotch 2 pathogens in Western Europe.</title>
        <authorList>
            <person name="Taparia T."/>
            <person name="Krijger M."/>
            <person name="Haynes E."/>
            <person name="Elpinstone J.G."/>
            <person name="Noble R."/>
            <person name="Van Der Wolf J."/>
        </authorList>
    </citation>
    <scope>NUCLEOTIDE SEQUENCE [LARGE SCALE GENOMIC DNA]</scope>
    <source>
        <strain evidence="2 3">IPO3737</strain>
    </source>
</reference>
<evidence type="ECO:0000313" key="3">
    <source>
        <dbReference type="Proteomes" id="UP000520592"/>
    </source>
</evidence>
<gene>
    <name evidence="2" type="ORF">HX876_32400</name>
</gene>
<organism evidence="2 3">
    <name type="scientific">Pseudomonas gingeri</name>
    <dbReference type="NCBI Taxonomy" id="117681"/>
    <lineage>
        <taxon>Bacteria</taxon>
        <taxon>Pseudomonadati</taxon>
        <taxon>Pseudomonadota</taxon>
        <taxon>Gammaproteobacteria</taxon>
        <taxon>Pseudomonadales</taxon>
        <taxon>Pseudomonadaceae</taxon>
        <taxon>Pseudomonas</taxon>
    </lineage>
</organism>
<name>A0A7Y7YIG1_9PSED</name>